<feature type="coiled-coil region" evidence="1">
    <location>
        <begin position="77"/>
        <end position="104"/>
    </location>
</feature>
<evidence type="ECO:0000313" key="3">
    <source>
        <dbReference type="EMBL" id="KAA6381147.1"/>
    </source>
</evidence>
<accession>A0A5J4VF12</accession>
<evidence type="ECO:0000256" key="2">
    <source>
        <dbReference type="SAM" id="MobiDB-lite"/>
    </source>
</evidence>
<comment type="caution">
    <text evidence="3">The sequence shown here is derived from an EMBL/GenBank/DDBJ whole genome shotgun (WGS) entry which is preliminary data.</text>
</comment>
<protein>
    <submittedName>
        <fullName evidence="3">Uncharacterized protein</fullName>
    </submittedName>
</protein>
<organism evidence="3 4">
    <name type="scientific">Streblomastix strix</name>
    <dbReference type="NCBI Taxonomy" id="222440"/>
    <lineage>
        <taxon>Eukaryota</taxon>
        <taxon>Metamonada</taxon>
        <taxon>Preaxostyla</taxon>
        <taxon>Oxymonadida</taxon>
        <taxon>Streblomastigidae</taxon>
        <taxon>Streblomastix</taxon>
    </lineage>
</organism>
<evidence type="ECO:0000313" key="4">
    <source>
        <dbReference type="Proteomes" id="UP000324800"/>
    </source>
</evidence>
<gene>
    <name evidence="3" type="ORF">EZS28_023325</name>
</gene>
<proteinExistence type="predicted"/>
<dbReference type="AlphaFoldDB" id="A0A5J4VF12"/>
<feature type="non-terminal residue" evidence="3">
    <location>
        <position position="170"/>
    </location>
</feature>
<reference evidence="3 4" key="1">
    <citation type="submission" date="2019-03" db="EMBL/GenBank/DDBJ databases">
        <title>Single cell metagenomics reveals metabolic interactions within the superorganism composed of flagellate Streblomastix strix and complex community of Bacteroidetes bacteria on its surface.</title>
        <authorList>
            <person name="Treitli S.C."/>
            <person name="Kolisko M."/>
            <person name="Husnik F."/>
            <person name="Keeling P."/>
            <person name="Hampl V."/>
        </authorList>
    </citation>
    <scope>NUCLEOTIDE SEQUENCE [LARGE SCALE GENOMIC DNA]</scope>
    <source>
        <strain evidence="3">ST1C</strain>
    </source>
</reference>
<feature type="compositionally biased region" description="Basic and acidic residues" evidence="2">
    <location>
        <begin position="1"/>
        <end position="13"/>
    </location>
</feature>
<feature type="region of interest" description="Disordered" evidence="2">
    <location>
        <begin position="143"/>
        <end position="170"/>
    </location>
</feature>
<name>A0A5J4VF12_9EUKA</name>
<feature type="region of interest" description="Disordered" evidence="2">
    <location>
        <begin position="1"/>
        <end position="21"/>
    </location>
</feature>
<dbReference type="EMBL" id="SNRW01007499">
    <property type="protein sequence ID" value="KAA6381147.1"/>
    <property type="molecule type" value="Genomic_DNA"/>
</dbReference>
<evidence type="ECO:0000256" key="1">
    <source>
        <dbReference type="SAM" id="Coils"/>
    </source>
</evidence>
<dbReference type="Proteomes" id="UP000324800">
    <property type="component" value="Unassembled WGS sequence"/>
</dbReference>
<keyword evidence="1" id="KW-0175">Coiled coil</keyword>
<sequence>MTEKEIPDKKEDSSSSPAADAKPKFKITLVGVLPPINKQRLLNRAPMQPFESADYYNKLNNNFMMGPGQVGGLGEWVINIQNEQQQQMRDLDELERQLQNTSIIMNPAQTQAITPTTSTLKPKALVSKAKAFVPHFLKKKYQEPKKEVEQKLEENRDEKQEEQKRKQLEE</sequence>